<dbReference type="AlphaFoldDB" id="A0A4Q7MI75"/>
<feature type="domain" description="ABC transporter" evidence="5">
    <location>
        <begin position="27"/>
        <end position="258"/>
    </location>
</feature>
<dbReference type="PANTHER" id="PTHR46743">
    <property type="entry name" value="TEICHOIC ACIDS EXPORT ATP-BINDING PROTEIN TAGH"/>
    <property type="match status" value="1"/>
</dbReference>
<name>A0A4Q7MI75_9MICO</name>
<comment type="caution">
    <text evidence="6">The sequence shown here is derived from an EMBL/GenBank/DDBJ whole genome shotgun (WGS) entry which is preliminary data.</text>
</comment>
<dbReference type="InterPro" id="IPR050683">
    <property type="entry name" value="Bact_Polysacc_Export_ATP-bd"/>
</dbReference>
<dbReference type="GO" id="GO:0016020">
    <property type="term" value="C:membrane"/>
    <property type="evidence" value="ECO:0007669"/>
    <property type="project" value="InterPro"/>
</dbReference>
<evidence type="ECO:0000256" key="1">
    <source>
        <dbReference type="ARBA" id="ARBA00005417"/>
    </source>
</evidence>
<dbReference type="RefSeq" id="WP_130351311.1">
    <property type="nucleotide sequence ID" value="NZ_SGWY01000001.1"/>
</dbReference>
<dbReference type="CDD" id="cd03220">
    <property type="entry name" value="ABC_KpsT_Wzt"/>
    <property type="match status" value="1"/>
</dbReference>
<dbReference type="InterPro" id="IPR003439">
    <property type="entry name" value="ABC_transporter-like_ATP-bd"/>
</dbReference>
<keyword evidence="3" id="KW-0547">Nucleotide-binding</keyword>
<dbReference type="GO" id="GO:0016887">
    <property type="term" value="F:ATP hydrolysis activity"/>
    <property type="evidence" value="ECO:0007669"/>
    <property type="project" value="InterPro"/>
</dbReference>
<dbReference type="EMBL" id="SGWY01000001">
    <property type="protein sequence ID" value="RZS67924.1"/>
    <property type="molecule type" value="Genomic_DNA"/>
</dbReference>
<dbReference type="SUPFAM" id="SSF52540">
    <property type="entry name" value="P-loop containing nucleoside triphosphate hydrolases"/>
    <property type="match status" value="1"/>
</dbReference>
<dbReference type="SMART" id="SM00382">
    <property type="entry name" value="AAA"/>
    <property type="match status" value="1"/>
</dbReference>
<dbReference type="Gene3D" id="3.40.50.300">
    <property type="entry name" value="P-loop containing nucleotide triphosphate hydrolases"/>
    <property type="match status" value="1"/>
</dbReference>
<dbReference type="OrthoDB" id="9778870at2"/>
<evidence type="ECO:0000313" key="7">
    <source>
        <dbReference type="Proteomes" id="UP000293289"/>
    </source>
</evidence>
<keyword evidence="4 6" id="KW-0067">ATP-binding</keyword>
<dbReference type="InterPro" id="IPR015860">
    <property type="entry name" value="ABC_transpr_TagH-like"/>
</dbReference>
<dbReference type="Gene3D" id="2.70.50.60">
    <property type="entry name" value="abc- transporter (atp binding component) like domain"/>
    <property type="match status" value="1"/>
</dbReference>
<organism evidence="6 7">
    <name type="scientific">Agromyces ramosus</name>
    <dbReference type="NCBI Taxonomy" id="33879"/>
    <lineage>
        <taxon>Bacteria</taxon>
        <taxon>Bacillati</taxon>
        <taxon>Actinomycetota</taxon>
        <taxon>Actinomycetes</taxon>
        <taxon>Micrococcales</taxon>
        <taxon>Microbacteriaceae</taxon>
        <taxon>Agromyces</taxon>
    </lineage>
</organism>
<accession>A0A4Q7MI75</accession>
<dbReference type="Pfam" id="PF00005">
    <property type="entry name" value="ABC_tran"/>
    <property type="match status" value="1"/>
</dbReference>
<evidence type="ECO:0000256" key="3">
    <source>
        <dbReference type="ARBA" id="ARBA00022741"/>
    </source>
</evidence>
<reference evidence="6 7" key="1">
    <citation type="submission" date="2019-02" db="EMBL/GenBank/DDBJ databases">
        <title>Genomic Encyclopedia of Type Strains, Phase IV (KMG-IV): sequencing the most valuable type-strain genomes for metagenomic binning, comparative biology and taxonomic classification.</title>
        <authorList>
            <person name="Goeker M."/>
        </authorList>
    </citation>
    <scope>NUCLEOTIDE SEQUENCE [LARGE SCALE GENOMIC DNA]</scope>
    <source>
        <strain evidence="6 7">DSM 43045</strain>
    </source>
</reference>
<gene>
    <name evidence="6" type="ORF">EV187_0346</name>
</gene>
<dbReference type="PROSITE" id="PS50893">
    <property type="entry name" value="ABC_TRANSPORTER_2"/>
    <property type="match status" value="1"/>
</dbReference>
<sequence>MQLSNVDASPRPPVVVEVADVSKRFVVRKDNSLKERIVTLGRAGRRYREEFWALSDVSASIRAGETIGLIGHNGSGKSTLLKIIGGILEPSKGRVDGRGRVAALLELGAGFHPDLTGRENVFLNASVLGLSRAETESKFDDIVAFSGIGEFIDTQVKFYSSGMYVRLAFAVAVHTDPDVLIVDEVLAVGDEAFQRKCMDKIKAFQAEGRTIILVTHSMGQVAELCDRAILLDHGKVVIDGTPNEVIATFRDILEQRRLAESDLAGRAADDPSHAKISATRVRIPGRGPGEPARPGDDIVIETTLSHPTGLSSWLCAIQIDNEHGQVVFGTNTDHERSGLGSLVGERQLEVRIVSPMFGQGTYHVSVALLDPSGNHLADASLTTSFVMEADGPNWGSVYAMSRVEEPGTGEPTSDDPISA</sequence>
<evidence type="ECO:0000256" key="4">
    <source>
        <dbReference type="ARBA" id="ARBA00022840"/>
    </source>
</evidence>
<dbReference type="GO" id="GO:0005524">
    <property type="term" value="F:ATP binding"/>
    <property type="evidence" value="ECO:0007669"/>
    <property type="project" value="UniProtKB-KW"/>
</dbReference>
<dbReference type="InterPro" id="IPR027417">
    <property type="entry name" value="P-loop_NTPase"/>
</dbReference>
<comment type="similarity">
    <text evidence="1">Belongs to the ABC transporter superfamily.</text>
</comment>
<proteinExistence type="inferred from homology"/>
<dbReference type="InterPro" id="IPR029439">
    <property type="entry name" value="Wzt_C"/>
</dbReference>
<dbReference type="PANTHER" id="PTHR46743:SF2">
    <property type="entry name" value="TEICHOIC ACIDS EXPORT ATP-BINDING PROTEIN TAGH"/>
    <property type="match status" value="1"/>
</dbReference>
<keyword evidence="2" id="KW-0813">Transport</keyword>
<evidence type="ECO:0000256" key="2">
    <source>
        <dbReference type="ARBA" id="ARBA00022448"/>
    </source>
</evidence>
<protein>
    <submittedName>
        <fullName evidence="6">ABC-2 type transport system ATP-binding protein</fullName>
    </submittedName>
</protein>
<keyword evidence="7" id="KW-1185">Reference proteome</keyword>
<dbReference type="Proteomes" id="UP000293289">
    <property type="component" value="Unassembled WGS sequence"/>
</dbReference>
<dbReference type="InterPro" id="IPR003593">
    <property type="entry name" value="AAA+_ATPase"/>
</dbReference>
<evidence type="ECO:0000313" key="6">
    <source>
        <dbReference type="EMBL" id="RZS67924.1"/>
    </source>
</evidence>
<dbReference type="CDD" id="cd10147">
    <property type="entry name" value="Wzt_C-like"/>
    <property type="match status" value="1"/>
</dbReference>
<evidence type="ECO:0000259" key="5">
    <source>
        <dbReference type="PROSITE" id="PS50893"/>
    </source>
</evidence>
<dbReference type="GO" id="GO:0140359">
    <property type="term" value="F:ABC-type transporter activity"/>
    <property type="evidence" value="ECO:0007669"/>
    <property type="project" value="InterPro"/>
</dbReference>
<dbReference type="Pfam" id="PF14524">
    <property type="entry name" value="Wzt_C"/>
    <property type="match status" value="1"/>
</dbReference>